<protein>
    <submittedName>
        <fullName evidence="1">Uu.00g094430.m01.CDS01</fullName>
    </submittedName>
</protein>
<organism evidence="1 2">
    <name type="scientific">Anthostomella pinea</name>
    <dbReference type="NCBI Taxonomy" id="933095"/>
    <lineage>
        <taxon>Eukaryota</taxon>
        <taxon>Fungi</taxon>
        <taxon>Dikarya</taxon>
        <taxon>Ascomycota</taxon>
        <taxon>Pezizomycotina</taxon>
        <taxon>Sordariomycetes</taxon>
        <taxon>Xylariomycetidae</taxon>
        <taxon>Xylariales</taxon>
        <taxon>Xylariaceae</taxon>
        <taxon>Anthostomella</taxon>
    </lineage>
</organism>
<proteinExistence type="predicted"/>
<name>A0AAI8VPB3_9PEZI</name>
<dbReference type="EMBL" id="CAUWAG010000010">
    <property type="protein sequence ID" value="CAJ2508257.1"/>
    <property type="molecule type" value="Genomic_DNA"/>
</dbReference>
<keyword evidence="2" id="KW-1185">Reference proteome</keyword>
<accession>A0AAI8VPB3</accession>
<evidence type="ECO:0000313" key="2">
    <source>
        <dbReference type="Proteomes" id="UP001295740"/>
    </source>
</evidence>
<reference evidence="1" key="1">
    <citation type="submission" date="2023-10" db="EMBL/GenBank/DDBJ databases">
        <authorList>
            <person name="Hackl T."/>
        </authorList>
    </citation>
    <scope>NUCLEOTIDE SEQUENCE</scope>
</reference>
<dbReference type="Proteomes" id="UP001295740">
    <property type="component" value="Unassembled WGS sequence"/>
</dbReference>
<gene>
    <name evidence="1" type="ORF">KHLLAP_LOCUS8725</name>
</gene>
<comment type="caution">
    <text evidence="1">The sequence shown here is derived from an EMBL/GenBank/DDBJ whole genome shotgun (WGS) entry which is preliminary data.</text>
</comment>
<evidence type="ECO:0000313" key="1">
    <source>
        <dbReference type="EMBL" id="CAJ2508257.1"/>
    </source>
</evidence>
<dbReference type="AlphaFoldDB" id="A0AAI8VPB3"/>
<sequence>MSRPLDVPGKAALANFVKGPLADALAKGLRAHDKSELNWKAPEHYTLKPLDIDDIGRPANKSGRAARGKYGTAVHIWVYAPRGWDYSSGFYGEINKIISNELDKAKHSLKDFPLGIWFSVHNRSDEPLHYSPPWRPENGGWVKDTERWSREDYD</sequence>